<reference evidence="4 5" key="1">
    <citation type="submission" date="2023-07" db="EMBL/GenBank/DDBJ databases">
        <title>Genomic Encyclopedia of Type Strains, Phase IV (KMG-IV): sequencing the most valuable type-strain genomes for metagenomic binning, comparative biology and taxonomic classification.</title>
        <authorList>
            <person name="Goeker M."/>
        </authorList>
    </citation>
    <scope>NUCLEOTIDE SEQUENCE [LARGE SCALE GENOMIC DNA]</scope>
    <source>
        <strain evidence="4 5">DSM 19619</strain>
    </source>
</reference>
<dbReference type="Proteomes" id="UP001242480">
    <property type="component" value="Unassembled WGS sequence"/>
</dbReference>
<comment type="caution">
    <text evidence="4">The sequence shown here is derived from an EMBL/GenBank/DDBJ whole genome shotgun (WGS) entry which is preliminary data.</text>
</comment>
<dbReference type="PANTHER" id="PTHR43713:SF3">
    <property type="entry name" value="GLUTAMATE-1-SEMIALDEHYDE 2,1-AMINOMUTASE 1, CHLOROPLASTIC-RELATED"/>
    <property type="match status" value="1"/>
</dbReference>
<protein>
    <submittedName>
        <fullName evidence="4">Glutamate-1-semialdehyde 2,1-aminomutase</fullName>
        <ecNumber evidence="4">5.4.3.8</ecNumber>
    </submittedName>
</protein>
<dbReference type="InterPro" id="IPR015422">
    <property type="entry name" value="PyrdxlP-dep_Trfase_small"/>
</dbReference>
<dbReference type="Pfam" id="PF00202">
    <property type="entry name" value="Aminotran_3"/>
    <property type="match status" value="1"/>
</dbReference>
<evidence type="ECO:0000256" key="3">
    <source>
        <dbReference type="RuleBase" id="RU003560"/>
    </source>
</evidence>
<keyword evidence="4" id="KW-0413">Isomerase</keyword>
<comment type="cofactor">
    <cofactor evidence="1">
        <name>pyridoxal 5'-phosphate</name>
        <dbReference type="ChEBI" id="CHEBI:597326"/>
    </cofactor>
</comment>
<dbReference type="SUPFAM" id="SSF53383">
    <property type="entry name" value="PLP-dependent transferases"/>
    <property type="match status" value="1"/>
</dbReference>
<evidence type="ECO:0000256" key="1">
    <source>
        <dbReference type="ARBA" id="ARBA00001933"/>
    </source>
</evidence>
<dbReference type="EMBL" id="JAUSVX010000003">
    <property type="protein sequence ID" value="MDQ0469237.1"/>
    <property type="molecule type" value="Genomic_DNA"/>
</dbReference>
<evidence type="ECO:0000313" key="5">
    <source>
        <dbReference type="Proteomes" id="UP001242480"/>
    </source>
</evidence>
<keyword evidence="2 3" id="KW-0663">Pyridoxal phosphate</keyword>
<dbReference type="InterPro" id="IPR015421">
    <property type="entry name" value="PyrdxlP-dep_Trfase_major"/>
</dbReference>
<name>A0ABU0J4P5_9HYPH</name>
<keyword evidence="5" id="KW-1185">Reference proteome</keyword>
<sequence length="442" mass="47480">MNHPGESRSVDRHDNAVATALESACAAFAAKRPVSQRLAAEASRVMPGGNTRTVLFHRPFPLRMVSGEGQVLTDADGLRYTDFLGEYSAGLFGHSHERVHRAVAEALATGLNLGAHHLDEIAFAEAVCRRFDLDLVRFTNSGTEANLMALGAARAHTGRSRILAFHGAYHGSVLSFAGGGTPVNAPYDIVLGEYNDVAGTEALLDRCGDELAAVVVEPLWGTGCVPGSAAFLSLLRRRASQHGTVLIFDEVMTSRLGPKGYSAWLGIQPDLKTFGKYVGGGMSFGAFGGVGAIMERFDPTRPGALPHAGTYNNNSLTMKVGLAALTEIFTPQACDDLNARGDRLRLHLDALFDRLGARLACTGQGSMIAIHPRRPAVRTPREAEQVDLRLRDILFLALVEEGFYLARRGYMALSLAITDADCEALAGALERAVLKHRDIFID</sequence>
<dbReference type="GO" id="GO:0042286">
    <property type="term" value="F:glutamate-1-semialdehyde 2,1-aminomutase activity"/>
    <property type="evidence" value="ECO:0007669"/>
    <property type="project" value="UniProtKB-EC"/>
</dbReference>
<dbReference type="CDD" id="cd00610">
    <property type="entry name" value="OAT_like"/>
    <property type="match status" value="1"/>
</dbReference>
<gene>
    <name evidence="4" type="ORF">QO011_002248</name>
</gene>
<dbReference type="Gene3D" id="3.40.640.10">
    <property type="entry name" value="Type I PLP-dependent aspartate aminotransferase-like (Major domain)"/>
    <property type="match status" value="1"/>
</dbReference>
<dbReference type="InterPro" id="IPR005814">
    <property type="entry name" value="Aminotrans_3"/>
</dbReference>
<proteinExistence type="inferred from homology"/>
<dbReference type="InterPro" id="IPR015424">
    <property type="entry name" value="PyrdxlP-dep_Trfase"/>
</dbReference>
<evidence type="ECO:0000313" key="4">
    <source>
        <dbReference type="EMBL" id="MDQ0469237.1"/>
    </source>
</evidence>
<dbReference type="PANTHER" id="PTHR43713">
    <property type="entry name" value="GLUTAMATE-1-SEMIALDEHYDE 2,1-AMINOMUTASE"/>
    <property type="match status" value="1"/>
</dbReference>
<accession>A0ABU0J4P5</accession>
<evidence type="ECO:0000256" key="2">
    <source>
        <dbReference type="ARBA" id="ARBA00022898"/>
    </source>
</evidence>
<dbReference type="RefSeq" id="WP_307271659.1">
    <property type="nucleotide sequence ID" value="NZ_JAUSVX010000003.1"/>
</dbReference>
<comment type="similarity">
    <text evidence="3">Belongs to the class-III pyridoxal-phosphate-dependent aminotransferase family.</text>
</comment>
<organism evidence="4 5">
    <name type="scientific">Labrys wisconsinensis</name>
    <dbReference type="NCBI Taxonomy" id="425677"/>
    <lineage>
        <taxon>Bacteria</taxon>
        <taxon>Pseudomonadati</taxon>
        <taxon>Pseudomonadota</taxon>
        <taxon>Alphaproteobacteria</taxon>
        <taxon>Hyphomicrobiales</taxon>
        <taxon>Xanthobacteraceae</taxon>
        <taxon>Labrys</taxon>
    </lineage>
</organism>
<dbReference type="Gene3D" id="3.90.1150.10">
    <property type="entry name" value="Aspartate Aminotransferase, domain 1"/>
    <property type="match status" value="1"/>
</dbReference>
<dbReference type="EC" id="5.4.3.8" evidence="4"/>